<dbReference type="GO" id="GO:0006508">
    <property type="term" value="P:proteolysis"/>
    <property type="evidence" value="ECO:0007669"/>
    <property type="project" value="UniProtKB-KW"/>
</dbReference>
<dbReference type="KEGG" id="upv:EJN92_16065"/>
<gene>
    <name evidence="3" type="ORF">EJN92_16065</name>
</gene>
<dbReference type="Proteomes" id="UP000275663">
    <property type="component" value="Chromosome"/>
</dbReference>
<keyword evidence="1" id="KW-0812">Transmembrane</keyword>
<organism evidence="3 4">
    <name type="scientific">Undibacterium parvum</name>
    <dbReference type="NCBI Taxonomy" id="401471"/>
    <lineage>
        <taxon>Bacteria</taxon>
        <taxon>Pseudomonadati</taxon>
        <taxon>Pseudomonadota</taxon>
        <taxon>Betaproteobacteria</taxon>
        <taxon>Burkholderiales</taxon>
        <taxon>Oxalobacteraceae</taxon>
        <taxon>Undibacterium</taxon>
    </lineage>
</organism>
<evidence type="ECO:0000313" key="3">
    <source>
        <dbReference type="EMBL" id="AZP13374.1"/>
    </source>
</evidence>
<feature type="domain" description="CAAX prenyl protease 2/Lysostaphin resistance protein A-like" evidence="2">
    <location>
        <begin position="130"/>
        <end position="221"/>
    </location>
</feature>
<feature type="transmembrane region" description="Helical" evidence="1">
    <location>
        <begin position="6"/>
        <end position="26"/>
    </location>
</feature>
<dbReference type="RefSeq" id="WP_126128747.1">
    <property type="nucleotide sequence ID" value="NZ_CP034464.1"/>
</dbReference>
<dbReference type="Pfam" id="PF02517">
    <property type="entry name" value="Rce1-like"/>
    <property type="match status" value="1"/>
</dbReference>
<feature type="transmembrane region" description="Helical" evidence="1">
    <location>
        <begin position="87"/>
        <end position="109"/>
    </location>
</feature>
<keyword evidence="1" id="KW-1133">Transmembrane helix</keyword>
<evidence type="ECO:0000259" key="2">
    <source>
        <dbReference type="Pfam" id="PF02517"/>
    </source>
</evidence>
<reference evidence="3 4" key="1">
    <citation type="journal article" date="2011" name="Int. J. Syst. Evol. Microbiol.">
        <title>Description of Undibacterium oligocarboniphilum sp. nov., isolated from purified water, and Undibacterium pigrum strain CCUG 49012 as the type strain of Undibacterium parvum sp. nov., and emended descriptions of the genus Undibacterium and the species Undibacterium pigrum.</title>
        <authorList>
            <person name="Eder W."/>
            <person name="Wanner G."/>
            <person name="Ludwig W."/>
            <person name="Busse H.J."/>
            <person name="Ziemke-Kageler F."/>
            <person name="Lang E."/>
        </authorList>
    </citation>
    <scope>NUCLEOTIDE SEQUENCE [LARGE SCALE GENOMIC DNA]</scope>
    <source>
        <strain evidence="3 4">DSM 23061</strain>
    </source>
</reference>
<evidence type="ECO:0000313" key="4">
    <source>
        <dbReference type="Proteomes" id="UP000275663"/>
    </source>
</evidence>
<evidence type="ECO:0000256" key="1">
    <source>
        <dbReference type="SAM" id="Phobius"/>
    </source>
</evidence>
<accession>A0A3S9HMR5</accession>
<dbReference type="InterPro" id="IPR003675">
    <property type="entry name" value="Rce1/LyrA-like_dom"/>
</dbReference>
<dbReference type="GO" id="GO:0080120">
    <property type="term" value="P:CAAX-box protein maturation"/>
    <property type="evidence" value="ECO:0007669"/>
    <property type="project" value="UniProtKB-ARBA"/>
</dbReference>
<dbReference type="EMBL" id="CP034464">
    <property type="protein sequence ID" value="AZP13374.1"/>
    <property type="molecule type" value="Genomic_DNA"/>
</dbReference>
<keyword evidence="3" id="KW-0645">Protease</keyword>
<dbReference type="AlphaFoldDB" id="A0A3S9HMR5"/>
<feature type="transmembrane region" description="Helical" evidence="1">
    <location>
        <begin position="169"/>
        <end position="197"/>
    </location>
</feature>
<name>A0A3S9HMR5_9BURK</name>
<keyword evidence="1" id="KW-0472">Membrane</keyword>
<feature type="transmembrane region" description="Helical" evidence="1">
    <location>
        <begin position="209"/>
        <end position="229"/>
    </location>
</feature>
<dbReference type="NCBIfam" id="TIGR03008">
    <property type="entry name" value="pepcterm_CAAX"/>
    <property type="match status" value="1"/>
</dbReference>
<protein>
    <submittedName>
        <fullName evidence="3">CAAX prenyl protease-related protein</fullName>
    </submittedName>
</protein>
<proteinExistence type="predicted"/>
<feature type="transmembrane region" description="Helical" evidence="1">
    <location>
        <begin position="38"/>
        <end position="58"/>
    </location>
</feature>
<dbReference type="OrthoDB" id="9787923at2"/>
<sequence>MFEPAFLQRALPFAAYLLFIFIADILLRAGWTADQLRWLYPVKIGVVALLLFSFRRAYLELHRTSDWRLKRHTLVSQINQASHQPHYLLAIITGAAVFVAWINLSADWMKLGDSAGFDPRIAGQLDWRLVLPRLVGAALIVPIMEELFWRSLLLRWITQQDFLTLKPAFIGLNAFVITALLFAFEHHLWLAGLVAGISYNWLYMRSGSLWTVVIAHAVTNGLLGVWVIYSGNWHYW</sequence>
<keyword evidence="3" id="KW-0378">Hydrolase</keyword>
<dbReference type="InterPro" id="IPR014346">
    <property type="entry name" value="Prenyl_protease-related"/>
</dbReference>
<feature type="transmembrane region" description="Helical" evidence="1">
    <location>
        <begin position="130"/>
        <end position="149"/>
    </location>
</feature>
<keyword evidence="4" id="KW-1185">Reference proteome</keyword>
<dbReference type="GO" id="GO:0004175">
    <property type="term" value="F:endopeptidase activity"/>
    <property type="evidence" value="ECO:0007669"/>
    <property type="project" value="UniProtKB-ARBA"/>
</dbReference>